<evidence type="ECO:0000259" key="1">
    <source>
        <dbReference type="PROSITE" id="PS50127"/>
    </source>
</evidence>
<reference evidence="2" key="1">
    <citation type="submission" date="2021-08" db="EMBL/GenBank/DDBJ databases">
        <title>WGS assembly of Ceratopteris richardii.</title>
        <authorList>
            <person name="Marchant D.B."/>
            <person name="Chen G."/>
            <person name="Jenkins J."/>
            <person name="Shu S."/>
            <person name="Leebens-Mack J."/>
            <person name="Grimwood J."/>
            <person name="Schmutz J."/>
            <person name="Soltis P."/>
            <person name="Soltis D."/>
            <person name="Chen Z.-H."/>
        </authorList>
    </citation>
    <scope>NUCLEOTIDE SEQUENCE</scope>
    <source>
        <strain evidence="2">Whitten #5841</strain>
        <tissue evidence="2">Leaf</tissue>
    </source>
</reference>
<comment type="caution">
    <text evidence="2">The sequence shown here is derived from an EMBL/GenBank/DDBJ whole genome shotgun (WGS) entry which is preliminary data.</text>
</comment>
<gene>
    <name evidence="2" type="ORF">KP509_06G025000</name>
</gene>
<dbReference type="EMBL" id="CM035411">
    <property type="protein sequence ID" value="KAH7434593.1"/>
    <property type="molecule type" value="Genomic_DNA"/>
</dbReference>
<dbReference type="InterPro" id="IPR016135">
    <property type="entry name" value="UBQ-conjugating_enzyme/RWD"/>
</dbReference>
<dbReference type="InterPro" id="IPR000608">
    <property type="entry name" value="UBC"/>
</dbReference>
<dbReference type="Gene3D" id="3.10.110.10">
    <property type="entry name" value="Ubiquitin Conjugating Enzyme"/>
    <property type="match status" value="1"/>
</dbReference>
<accession>A0A8T2ULA5</accession>
<keyword evidence="3" id="KW-1185">Reference proteome</keyword>
<organism evidence="2 3">
    <name type="scientific">Ceratopteris richardii</name>
    <name type="common">Triangle waterfern</name>
    <dbReference type="NCBI Taxonomy" id="49495"/>
    <lineage>
        <taxon>Eukaryota</taxon>
        <taxon>Viridiplantae</taxon>
        <taxon>Streptophyta</taxon>
        <taxon>Embryophyta</taxon>
        <taxon>Tracheophyta</taxon>
        <taxon>Polypodiopsida</taxon>
        <taxon>Polypodiidae</taxon>
        <taxon>Polypodiales</taxon>
        <taxon>Pteridineae</taxon>
        <taxon>Pteridaceae</taxon>
        <taxon>Parkerioideae</taxon>
        <taxon>Ceratopteris</taxon>
    </lineage>
</organism>
<dbReference type="Pfam" id="PF00179">
    <property type="entry name" value="UQ_con"/>
    <property type="match status" value="1"/>
</dbReference>
<dbReference type="OMA" id="FIQGPRE"/>
<sequence length="75" mass="8514">MCILLEQSAYQILNADYGWRPAIIVQHILVGIQELLDAPNPAGPAQVEAYQPFIQGPREYELRVKQQAKHYPPLT</sequence>
<dbReference type="OrthoDB" id="6600758at2759"/>
<dbReference type="AlphaFoldDB" id="A0A8T2ULA5"/>
<dbReference type="PROSITE" id="PS50127">
    <property type="entry name" value="UBC_2"/>
    <property type="match status" value="1"/>
</dbReference>
<evidence type="ECO:0000313" key="3">
    <source>
        <dbReference type="Proteomes" id="UP000825935"/>
    </source>
</evidence>
<proteinExistence type="predicted"/>
<feature type="domain" description="UBC core" evidence="1">
    <location>
        <begin position="1"/>
        <end position="73"/>
    </location>
</feature>
<protein>
    <recommendedName>
        <fullName evidence="1">UBC core domain-containing protein</fullName>
    </recommendedName>
</protein>
<name>A0A8T2ULA5_CERRI</name>
<evidence type="ECO:0000313" key="2">
    <source>
        <dbReference type="EMBL" id="KAH7434593.1"/>
    </source>
</evidence>
<dbReference type="Proteomes" id="UP000825935">
    <property type="component" value="Chromosome 6"/>
</dbReference>
<dbReference type="SUPFAM" id="SSF54495">
    <property type="entry name" value="UBC-like"/>
    <property type="match status" value="1"/>
</dbReference>